<evidence type="ECO:0000313" key="4">
    <source>
        <dbReference type="Proteomes" id="UP000316887"/>
    </source>
</evidence>
<feature type="chain" id="PRO_5022167791" description="Lipoprotein" evidence="2">
    <location>
        <begin position="21"/>
        <end position="86"/>
    </location>
</feature>
<sequence>MRAFFRFSVFSLGLMPAALMLGGCGQRGTLSMPPGHSPPVKPETARVMPDRQDLMNPPSQARPGRTQDILLHSTVRTEDYFDLPPR</sequence>
<reference evidence="3 4" key="1">
    <citation type="submission" date="2019-06" db="EMBL/GenBank/DDBJ databases">
        <title>Genome sequencing of Zymomonas mobilis strains for genetic engineering and biofuel applications.</title>
        <authorList>
            <person name="Teravest M."/>
        </authorList>
    </citation>
    <scope>NUCLEOTIDE SEQUENCE [LARGE SCALE GENOMIC DNA]</scope>
    <source>
        <strain evidence="3 4">AN0101</strain>
    </source>
</reference>
<dbReference type="RefSeq" id="WP_141920497.1">
    <property type="nucleotide sequence ID" value="NZ_VFOF01000001.1"/>
</dbReference>
<organism evidence="3 4">
    <name type="scientific">Zymomonas mobilis</name>
    <dbReference type="NCBI Taxonomy" id="542"/>
    <lineage>
        <taxon>Bacteria</taxon>
        <taxon>Pseudomonadati</taxon>
        <taxon>Pseudomonadota</taxon>
        <taxon>Alphaproteobacteria</taxon>
        <taxon>Sphingomonadales</taxon>
        <taxon>Zymomonadaceae</taxon>
        <taxon>Zymomonas</taxon>
    </lineage>
</organism>
<dbReference type="AlphaFoldDB" id="A0A542W3A0"/>
<dbReference type="EMBL" id="VFOF01000001">
    <property type="protein sequence ID" value="TQL18061.1"/>
    <property type="molecule type" value="Genomic_DNA"/>
</dbReference>
<dbReference type="Proteomes" id="UP000316887">
    <property type="component" value="Unassembled WGS sequence"/>
</dbReference>
<comment type="caution">
    <text evidence="3">The sequence shown here is derived from an EMBL/GenBank/DDBJ whole genome shotgun (WGS) entry which is preliminary data.</text>
</comment>
<evidence type="ECO:0000256" key="2">
    <source>
        <dbReference type="SAM" id="SignalP"/>
    </source>
</evidence>
<evidence type="ECO:0000313" key="3">
    <source>
        <dbReference type="EMBL" id="TQL18061.1"/>
    </source>
</evidence>
<keyword evidence="2" id="KW-0732">Signal</keyword>
<proteinExistence type="predicted"/>
<feature type="signal peptide" evidence="2">
    <location>
        <begin position="1"/>
        <end position="20"/>
    </location>
</feature>
<evidence type="ECO:0008006" key="5">
    <source>
        <dbReference type="Google" id="ProtNLM"/>
    </source>
</evidence>
<gene>
    <name evidence="3" type="ORF">FBY58_1675</name>
</gene>
<feature type="region of interest" description="Disordered" evidence="1">
    <location>
        <begin position="50"/>
        <end position="71"/>
    </location>
</feature>
<dbReference type="PROSITE" id="PS51257">
    <property type="entry name" value="PROKAR_LIPOPROTEIN"/>
    <property type="match status" value="1"/>
</dbReference>
<accession>A0A542W3A0</accession>
<evidence type="ECO:0000256" key="1">
    <source>
        <dbReference type="SAM" id="MobiDB-lite"/>
    </source>
</evidence>
<dbReference type="OrthoDB" id="7596860at2"/>
<name>A0A542W3A0_ZYMMB</name>
<protein>
    <recommendedName>
        <fullName evidence="5">Lipoprotein</fullName>
    </recommendedName>
</protein>